<dbReference type="GO" id="GO:0008233">
    <property type="term" value="F:peptidase activity"/>
    <property type="evidence" value="ECO:0007669"/>
    <property type="project" value="UniProtKB-KW"/>
</dbReference>
<keyword evidence="7 8" id="KW-0472">Membrane</keyword>
<evidence type="ECO:0000256" key="2">
    <source>
        <dbReference type="ARBA" id="ARBA00022654"/>
    </source>
</evidence>
<dbReference type="Proteomes" id="UP000318138">
    <property type="component" value="Chromosome"/>
</dbReference>
<keyword evidence="1" id="KW-1003">Cell membrane</keyword>
<feature type="transmembrane region" description="Helical" evidence="8">
    <location>
        <begin position="26"/>
        <end position="47"/>
    </location>
</feature>
<feature type="transmembrane region" description="Helical" evidence="8">
    <location>
        <begin position="101"/>
        <end position="118"/>
    </location>
</feature>
<dbReference type="Pfam" id="PF04647">
    <property type="entry name" value="AgrB"/>
    <property type="match status" value="1"/>
</dbReference>
<dbReference type="GO" id="GO:0009372">
    <property type="term" value="P:quorum sensing"/>
    <property type="evidence" value="ECO:0007669"/>
    <property type="project" value="UniProtKB-KW"/>
</dbReference>
<keyword evidence="4 8" id="KW-0812">Transmembrane</keyword>
<keyword evidence="2" id="KW-0673">Quorum sensing</keyword>
<dbReference type="GO" id="GO:0016020">
    <property type="term" value="C:membrane"/>
    <property type="evidence" value="ECO:0007669"/>
    <property type="project" value="InterPro"/>
</dbReference>
<evidence type="ECO:0000256" key="6">
    <source>
        <dbReference type="ARBA" id="ARBA00022989"/>
    </source>
</evidence>
<evidence type="ECO:0000256" key="3">
    <source>
        <dbReference type="ARBA" id="ARBA00022670"/>
    </source>
</evidence>
<keyword evidence="6 8" id="KW-1133">Transmembrane helix</keyword>
<feature type="transmembrane region" description="Helical" evidence="8">
    <location>
        <begin position="138"/>
        <end position="157"/>
    </location>
</feature>
<dbReference type="KEGG" id="psua:FLK61_27985"/>
<protein>
    <submittedName>
        <fullName evidence="9">Accessory gene regulator B family protein</fullName>
    </submittedName>
</protein>
<dbReference type="RefSeq" id="WP_176008627.1">
    <property type="nucleotide sequence ID" value="NZ_CP041372.2"/>
</dbReference>
<gene>
    <name evidence="9" type="ORF">FLK61_27985</name>
</gene>
<name>A0A859FCW4_9BACI</name>
<dbReference type="EMBL" id="CP041372">
    <property type="protein sequence ID" value="QKS70592.1"/>
    <property type="molecule type" value="Genomic_DNA"/>
</dbReference>
<evidence type="ECO:0000256" key="5">
    <source>
        <dbReference type="ARBA" id="ARBA00022801"/>
    </source>
</evidence>
<sequence length="189" mass="20832">MVYRLAHAIAIRVKDANPDDTEPIDVLTFGFILMLNLLVTWGLLIGFAIALQEIILIMATGVSFMIIRIFTGGAHFSTAIACTLVSVGFIVGVSFLPAAPIIYTILAFVCVLSYAPYYEEDQVVHSQAWERKKKLVGVLWIIIASSVALLFDFHALVHGVFLQGVLLTPIGTRLILTLNKWINNEEATK</sequence>
<keyword evidence="10" id="KW-1185">Reference proteome</keyword>
<proteinExistence type="predicted"/>
<keyword evidence="3" id="KW-0645">Protease</keyword>
<evidence type="ECO:0000256" key="8">
    <source>
        <dbReference type="SAM" id="Phobius"/>
    </source>
</evidence>
<keyword evidence="5" id="KW-0378">Hydrolase</keyword>
<dbReference type="SMART" id="SM00793">
    <property type="entry name" value="AgrB"/>
    <property type="match status" value="1"/>
</dbReference>
<dbReference type="InterPro" id="IPR006741">
    <property type="entry name" value="AgrB"/>
</dbReference>
<dbReference type="GO" id="GO:0006508">
    <property type="term" value="P:proteolysis"/>
    <property type="evidence" value="ECO:0007669"/>
    <property type="project" value="UniProtKB-KW"/>
</dbReference>
<reference evidence="10" key="1">
    <citation type="submission" date="2019-07" db="EMBL/GenBank/DDBJ databases">
        <title>Bacillus alkalisoli sp. nov. isolated from saline soil.</title>
        <authorList>
            <person name="Sun J.-Q."/>
            <person name="Xu L."/>
        </authorList>
    </citation>
    <scope>NUCLEOTIDE SEQUENCE [LARGE SCALE GENOMIC DNA]</scope>
    <source>
        <strain evidence="10">M4U3P1</strain>
    </source>
</reference>
<accession>A0A859FCW4</accession>
<evidence type="ECO:0000256" key="7">
    <source>
        <dbReference type="ARBA" id="ARBA00023136"/>
    </source>
</evidence>
<organism evidence="9 10">
    <name type="scientific">Paenalkalicoccus suaedae</name>
    <dbReference type="NCBI Taxonomy" id="2592382"/>
    <lineage>
        <taxon>Bacteria</taxon>
        <taxon>Bacillati</taxon>
        <taxon>Bacillota</taxon>
        <taxon>Bacilli</taxon>
        <taxon>Bacillales</taxon>
        <taxon>Bacillaceae</taxon>
        <taxon>Paenalkalicoccus</taxon>
    </lineage>
</organism>
<evidence type="ECO:0000313" key="9">
    <source>
        <dbReference type="EMBL" id="QKS70592.1"/>
    </source>
</evidence>
<evidence type="ECO:0000313" key="10">
    <source>
        <dbReference type="Proteomes" id="UP000318138"/>
    </source>
</evidence>
<evidence type="ECO:0000256" key="1">
    <source>
        <dbReference type="ARBA" id="ARBA00022475"/>
    </source>
</evidence>
<feature type="transmembrane region" description="Helical" evidence="8">
    <location>
        <begin position="54"/>
        <end position="70"/>
    </location>
</feature>
<dbReference type="AlphaFoldDB" id="A0A859FCW4"/>
<evidence type="ECO:0000256" key="4">
    <source>
        <dbReference type="ARBA" id="ARBA00022692"/>
    </source>
</evidence>